<organism evidence="1 2">
    <name type="scientific">Lactococcus lactis subsp. lactis</name>
    <name type="common">Streptococcus lactis</name>
    <dbReference type="NCBI Taxonomy" id="1360"/>
    <lineage>
        <taxon>Bacteria</taxon>
        <taxon>Bacillati</taxon>
        <taxon>Bacillota</taxon>
        <taxon>Bacilli</taxon>
        <taxon>Lactobacillales</taxon>
        <taxon>Streptococcaceae</taxon>
        <taxon>Lactococcus</taxon>
    </lineage>
</organism>
<dbReference type="Pfam" id="PF13443">
    <property type="entry name" value="HTH_26"/>
    <property type="match status" value="1"/>
</dbReference>
<dbReference type="PATRIC" id="fig|1360.100.peg.2471"/>
<evidence type="ECO:0000313" key="1">
    <source>
        <dbReference type="EMBL" id="KSU19466.1"/>
    </source>
</evidence>
<dbReference type="RefSeq" id="WP_003132896.1">
    <property type="nucleotide sequence ID" value="NZ_CAKMBL010000002.1"/>
</dbReference>
<name>A0A0V8BKP3_LACLL</name>
<sequence length="66" mass="7722">MLWSKIKTKLVEKNMTEYELGKVTGLGAQQIHQFKKRNSENPRWLTMVKIADALDISLDEFREKGK</sequence>
<reference evidence="2" key="1">
    <citation type="submission" date="2015-10" db="EMBL/GenBank/DDBJ databases">
        <title>Draft Genome Sequences of 11 Lactococcus lactis subspecies cremoris strains.</title>
        <authorList>
            <person name="Wels M."/>
            <person name="Backus L."/>
            <person name="Boekhorst J."/>
            <person name="Dijkstra A."/>
            <person name="Beerthuizen M."/>
            <person name="Kelly W."/>
            <person name="Siezen R."/>
            <person name="Bachmann H."/>
            <person name="Van Hijum S."/>
        </authorList>
    </citation>
    <scope>NUCLEOTIDE SEQUENCE [LARGE SCALE GENOMIC DNA]</scope>
    <source>
        <strain evidence="2">LMG9449</strain>
    </source>
</reference>
<dbReference type="GO" id="GO:0003677">
    <property type="term" value="F:DNA binding"/>
    <property type="evidence" value="ECO:0007669"/>
    <property type="project" value="InterPro"/>
</dbReference>
<proteinExistence type="predicted"/>
<dbReference type="Gene3D" id="1.10.260.40">
    <property type="entry name" value="lambda repressor-like DNA-binding domains"/>
    <property type="match status" value="1"/>
</dbReference>
<dbReference type="SUPFAM" id="SSF47413">
    <property type="entry name" value="lambda repressor-like DNA-binding domains"/>
    <property type="match status" value="1"/>
</dbReference>
<dbReference type="InterPro" id="IPR001387">
    <property type="entry name" value="Cro/C1-type_HTH"/>
</dbReference>
<dbReference type="InterPro" id="IPR010982">
    <property type="entry name" value="Lambda_DNA-bd_dom_sf"/>
</dbReference>
<comment type="caution">
    <text evidence="1">The sequence shown here is derived from an EMBL/GenBank/DDBJ whole genome shotgun (WGS) entry which is preliminary data.</text>
</comment>
<gene>
    <name evidence="1" type="ORF">LMG9449_0697</name>
</gene>
<accession>A0A0V8BKP3</accession>
<dbReference type="CDD" id="cd00093">
    <property type="entry name" value="HTH_XRE"/>
    <property type="match status" value="1"/>
</dbReference>
<dbReference type="Proteomes" id="UP000053612">
    <property type="component" value="Unassembled WGS sequence"/>
</dbReference>
<evidence type="ECO:0000313" key="2">
    <source>
        <dbReference type="Proteomes" id="UP000053612"/>
    </source>
</evidence>
<protein>
    <submittedName>
        <fullName evidence="1">Uncharacterized protein</fullName>
    </submittedName>
</protein>
<dbReference type="SMART" id="SM00530">
    <property type="entry name" value="HTH_XRE"/>
    <property type="match status" value="1"/>
</dbReference>
<dbReference type="PROSITE" id="PS50943">
    <property type="entry name" value="HTH_CROC1"/>
    <property type="match status" value="1"/>
</dbReference>
<dbReference type="EMBL" id="LKLS01000087">
    <property type="protein sequence ID" value="KSU19466.1"/>
    <property type="molecule type" value="Genomic_DNA"/>
</dbReference>
<dbReference type="AlphaFoldDB" id="A0A0V8BKP3"/>